<name>D3BHN5_HETP5</name>
<dbReference type="InParanoid" id="D3BHN5"/>
<comment type="caution">
    <text evidence="1">The sequence shown here is derived from an EMBL/GenBank/DDBJ whole genome shotgun (WGS) entry which is preliminary data.</text>
</comment>
<dbReference type="RefSeq" id="XP_020431333.1">
    <property type="nucleotide sequence ID" value="XM_020578869.1"/>
</dbReference>
<reference evidence="1 2" key="1">
    <citation type="journal article" date="2011" name="Genome Res.">
        <title>Phylogeny-wide analysis of social amoeba genomes highlights ancient origins for complex intercellular communication.</title>
        <authorList>
            <person name="Heidel A.J."/>
            <person name="Lawal H.M."/>
            <person name="Felder M."/>
            <person name="Schilde C."/>
            <person name="Helps N.R."/>
            <person name="Tunggal B."/>
            <person name="Rivero F."/>
            <person name="John U."/>
            <person name="Schleicher M."/>
            <person name="Eichinger L."/>
            <person name="Platzer M."/>
            <person name="Noegel A.A."/>
            <person name="Schaap P."/>
            <person name="Gloeckner G."/>
        </authorList>
    </citation>
    <scope>NUCLEOTIDE SEQUENCE [LARGE SCALE GENOMIC DNA]</scope>
    <source>
        <strain evidence="2">ATCC 26659 / Pp 5 / PN500</strain>
    </source>
</reference>
<organism evidence="1 2">
    <name type="scientific">Heterostelium pallidum (strain ATCC 26659 / Pp 5 / PN500)</name>
    <name type="common">Cellular slime mold</name>
    <name type="synonym">Polysphondylium pallidum</name>
    <dbReference type="NCBI Taxonomy" id="670386"/>
    <lineage>
        <taxon>Eukaryota</taxon>
        <taxon>Amoebozoa</taxon>
        <taxon>Evosea</taxon>
        <taxon>Eumycetozoa</taxon>
        <taxon>Dictyostelia</taxon>
        <taxon>Acytosteliales</taxon>
        <taxon>Acytosteliaceae</taxon>
        <taxon>Heterostelium</taxon>
    </lineage>
</organism>
<protein>
    <submittedName>
        <fullName evidence="1">Uncharacterized protein</fullName>
    </submittedName>
</protein>
<dbReference type="Proteomes" id="UP000001396">
    <property type="component" value="Unassembled WGS sequence"/>
</dbReference>
<sequence length="43" mass="4536">MPVLKKCLCETMPMISSDLLKTLADELSKPGNSSLVRGSIASA</sequence>
<dbReference type="EMBL" id="ADBJ01000036">
    <property type="protein sequence ID" value="EFA79212.1"/>
    <property type="molecule type" value="Genomic_DNA"/>
</dbReference>
<proteinExistence type="predicted"/>
<evidence type="ECO:0000313" key="1">
    <source>
        <dbReference type="EMBL" id="EFA79212.1"/>
    </source>
</evidence>
<gene>
    <name evidence="1" type="ORF">PPL_08040</name>
</gene>
<accession>D3BHN5</accession>
<dbReference type="GeneID" id="31363519"/>
<keyword evidence="2" id="KW-1185">Reference proteome</keyword>
<evidence type="ECO:0000313" key="2">
    <source>
        <dbReference type="Proteomes" id="UP000001396"/>
    </source>
</evidence>
<dbReference type="AlphaFoldDB" id="D3BHN5"/>